<dbReference type="GO" id="GO:0010411">
    <property type="term" value="P:xyloglucan metabolic process"/>
    <property type="evidence" value="ECO:0007669"/>
    <property type="project" value="TreeGrafter"/>
</dbReference>
<dbReference type="PANTHER" id="PTHR43739:SF5">
    <property type="entry name" value="EXO-ALPHA-SIALIDASE"/>
    <property type="match status" value="1"/>
</dbReference>
<proteinExistence type="predicted"/>
<protein>
    <recommendedName>
        <fullName evidence="3">Glycoside hydrolase</fullName>
    </recommendedName>
</protein>
<dbReference type="Proteomes" id="UP000607559">
    <property type="component" value="Unassembled WGS sequence"/>
</dbReference>
<name>A0A8J2U928_9BACT</name>
<dbReference type="EMBL" id="BMJC01000001">
    <property type="protein sequence ID" value="GGA86766.1"/>
    <property type="molecule type" value="Genomic_DNA"/>
</dbReference>
<organism evidence="1 2">
    <name type="scientific">Puia dinghuensis</name>
    <dbReference type="NCBI Taxonomy" id="1792502"/>
    <lineage>
        <taxon>Bacteria</taxon>
        <taxon>Pseudomonadati</taxon>
        <taxon>Bacteroidota</taxon>
        <taxon>Chitinophagia</taxon>
        <taxon>Chitinophagales</taxon>
        <taxon>Chitinophagaceae</taxon>
        <taxon>Puia</taxon>
    </lineage>
</organism>
<dbReference type="InterPro" id="IPR036278">
    <property type="entry name" value="Sialidase_sf"/>
</dbReference>
<dbReference type="InterPro" id="IPR015943">
    <property type="entry name" value="WD40/YVTN_repeat-like_dom_sf"/>
</dbReference>
<evidence type="ECO:0000313" key="2">
    <source>
        <dbReference type="Proteomes" id="UP000607559"/>
    </source>
</evidence>
<reference evidence="1" key="1">
    <citation type="journal article" date="2014" name="Int. J. Syst. Evol. Microbiol.">
        <title>Complete genome sequence of Corynebacterium casei LMG S-19264T (=DSM 44701T), isolated from a smear-ripened cheese.</title>
        <authorList>
            <consortium name="US DOE Joint Genome Institute (JGI-PGF)"/>
            <person name="Walter F."/>
            <person name="Albersmeier A."/>
            <person name="Kalinowski J."/>
            <person name="Ruckert C."/>
        </authorList>
    </citation>
    <scope>NUCLEOTIDE SEQUENCE</scope>
    <source>
        <strain evidence="1">CGMCC 1.15448</strain>
    </source>
</reference>
<dbReference type="PANTHER" id="PTHR43739">
    <property type="entry name" value="XYLOGLUCANASE (EUROFUNG)"/>
    <property type="match status" value="1"/>
</dbReference>
<dbReference type="InterPro" id="IPR052025">
    <property type="entry name" value="Xyloglucanase_GH74"/>
</dbReference>
<evidence type="ECO:0008006" key="3">
    <source>
        <dbReference type="Google" id="ProtNLM"/>
    </source>
</evidence>
<evidence type="ECO:0000313" key="1">
    <source>
        <dbReference type="EMBL" id="GGA86766.1"/>
    </source>
</evidence>
<dbReference type="AlphaFoldDB" id="A0A8J2U928"/>
<sequence length="994" mass="107705">MIGPHRGGRTVGGCGVPQQPNVFYIGVNNGGVWKTTDLGRTWAPIFDGQPSGSIGDVAVAPSDPNIVYVASGEGIQRPDLSVGDGVYKSVDAGKTWTHLGLGEGQQMGGLAIDPHDPNRVFVAVLGHPYGPNPERGVYRSTDGGQHWEQVLYKDENTGAVQVTIDAVNPQVVYADLWAGRQGPWENGAWTGPNSGLFKSSDGGATWRQLTQGLPTPAQGLSRIGFCIASSDPSRLYATVAAGGDYGGIYRSDDAGESWKKMNSDQRFWGRGEDFAEVKADPKNKDIVYTADVVVWKSMDGGMSWNAFRGAPGGDDYHRLWINPDHPEILLIASDQGAIVTVNGGQTFSSWYNQPTAQFYHVSTDNAFPYNVYGGQQESGSVGIASRGNDGGVTFREWHPVGVEEYGYVAADPLDPNIIYGGKITRYDKRTGQVQNIAPEAVRSGKYRFLRTAPVLFSPTDPHTLFFAGNVLFKTSNGGHSWQVISPDLSRATWNTPPSVGIYNTDAVKKMPRRGVIYTVAPSPVDGLTIWAGTDDGLIHVTRDGGKTWNNVTPPGIPDWAKISLIDAGHSDAATAYAAVNGIRLDDMHPHIYKTHDGGHTWTAITDGLPDDPINVVREDPHHKGLLLAGSESCVYVSFDDGAHWQSLRLNMPATSIRDLVFKDADVVVGTHGRSFWILDDIAPLRQLASVTADVVLYKPEPAIRVRWDMNTDTPLPQEEPAGENPPDGAIIDYYLKTDAASPVTLDITDATGRVVRHYSSADTLYAIPDVNIPTYWIRPQQLLSAQAGPHRFLWDLHYQPLNVPASYPISAVYQNTAPVATSPWVMPGVYSLILTVNGKHYIQQLTVRMDPRVKTPPAALALQHTLALKAYNGRLRAMMAIEKLRRLRSHIETAMAAATGDRLTALQKLAAGAAGLEGLGRRGRMGPPPIESEPKSYSQLANDYSTLFGILEEADMEPTEEVQTALDETAKAAVAAGKALVALQKDALTLNIVL</sequence>
<comment type="caution">
    <text evidence="1">The sequence shown here is derived from an EMBL/GenBank/DDBJ whole genome shotgun (WGS) entry which is preliminary data.</text>
</comment>
<dbReference type="SUPFAM" id="SSF50939">
    <property type="entry name" value="Sialidases"/>
    <property type="match status" value="2"/>
</dbReference>
<keyword evidence="2" id="KW-1185">Reference proteome</keyword>
<accession>A0A8J2U928</accession>
<reference evidence="1" key="2">
    <citation type="submission" date="2020-09" db="EMBL/GenBank/DDBJ databases">
        <authorList>
            <person name="Sun Q."/>
            <person name="Zhou Y."/>
        </authorList>
    </citation>
    <scope>NUCLEOTIDE SEQUENCE</scope>
    <source>
        <strain evidence="1">CGMCC 1.15448</strain>
    </source>
</reference>
<gene>
    <name evidence="1" type="ORF">GCM10011511_07280</name>
</gene>
<dbReference type="Gene3D" id="2.130.10.10">
    <property type="entry name" value="YVTN repeat-like/Quinoprotein amine dehydrogenase"/>
    <property type="match status" value="4"/>
</dbReference>
<dbReference type="CDD" id="cd15482">
    <property type="entry name" value="Sialidase_non-viral"/>
    <property type="match status" value="1"/>
</dbReference>